<name>A0ABZ0UUL1_9RICK</name>
<keyword evidence="1" id="KW-1133">Transmembrane helix</keyword>
<gene>
    <name evidence="2" type="ORF">Trichorick_01404</name>
</gene>
<evidence type="ECO:0000313" key="2">
    <source>
        <dbReference type="EMBL" id="WPY01491.1"/>
    </source>
</evidence>
<reference evidence="2 3" key="1">
    <citation type="submission" date="2022-10" db="EMBL/GenBank/DDBJ databases">
        <title>Host association and intracellularity evolved multiple times independently in the Rickettsiales.</title>
        <authorList>
            <person name="Castelli M."/>
            <person name="Nardi T."/>
            <person name="Gammuto L."/>
            <person name="Bellinzona G."/>
            <person name="Sabaneyeva E."/>
            <person name="Potekhin A."/>
            <person name="Serra V."/>
            <person name="Petroni G."/>
            <person name="Sassera D."/>
        </authorList>
    </citation>
    <scope>NUCLEOTIDE SEQUENCE [LARGE SCALE GENOMIC DNA]</scope>
    <source>
        <strain evidence="2 3">Kr 154-4</strain>
        <plasmid evidence="2 3">unnamed1</plasmid>
    </source>
</reference>
<protein>
    <submittedName>
        <fullName evidence="2">Uncharacterized protein</fullName>
    </submittedName>
</protein>
<keyword evidence="2" id="KW-0614">Plasmid</keyword>
<dbReference type="RefSeq" id="WP_323738964.1">
    <property type="nucleotide sequence ID" value="NZ_CP112933.1"/>
</dbReference>
<organism evidence="2 3">
    <name type="scientific">Candidatus Trichorickettsia mobilis</name>
    <dbReference type="NCBI Taxonomy" id="1346319"/>
    <lineage>
        <taxon>Bacteria</taxon>
        <taxon>Pseudomonadati</taxon>
        <taxon>Pseudomonadota</taxon>
        <taxon>Alphaproteobacteria</taxon>
        <taxon>Rickettsiales</taxon>
        <taxon>Rickettsiaceae</taxon>
        <taxon>Rickettsieae</taxon>
        <taxon>Candidatus Trichorickettsia</taxon>
    </lineage>
</organism>
<geneLocation type="plasmid" evidence="2 3">
    <name>unnamed1</name>
</geneLocation>
<keyword evidence="3" id="KW-1185">Reference proteome</keyword>
<sequence>MKNDDNNEVIKIWAWIVLIVLMLTPFILKAVKNDKKPIKDNTALSEAYRYRH</sequence>
<evidence type="ECO:0000256" key="1">
    <source>
        <dbReference type="SAM" id="Phobius"/>
    </source>
</evidence>
<evidence type="ECO:0000313" key="3">
    <source>
        <dbReference type="Proteomes" id="UP001326613"/>
    </source>
</evidence>
<proteinExistence type="predicted"/>
<keyword evidence="1" id="KW-0812">Transmembrane</keyword>
<dbReference type="EMBL" id="CP112933">
    <property type="protein sequence ID" value="WPY01491.1"/>
    <property type="molecule type" value="Genomic_DNA"/>
</dbReference>
<dbReference type="Proteomes" id="UP001326613">
    <property type="component" value="Plasmid unnamed1"/>
</dbReference>
<keyword evidence="1" id="KW-0472">Membrane</keyword>
<accession>A0ABZ0UUL1</accession>
<feature type="transmembrane region" description="Helical" evidence="1">
    <location>
        <begin position="12"/>
        <end position="31"/>
    </location>
</feature>